<keyword evidence="2" id="KW-0238">DNA-binding</keyword>
<dbReference type="PROSITE" id="PS01124">
    <property type="entry name" value="HTH_ARAC_FAMILY_2"/>
    <property type="match status" value="1"/>
</dbReference>
<evidence type="ECO:0000256" key="1">
    <source>
        <dbReference type="ARBA" id="ARBA00023015"/>
    </source>
</evidence>
<dbReference type="InterPro" id="IPR053142">
    <property type="entry name" value="PchR_regulatory_protein"/>
</dbReference>
<dbReference type="SUPFAM" id="SSF46689">
    <property type="entry name" value="Homeodomain-like"/>
    <property type="match status" value="1"/>
</dbReference>
<evidence type="ECO:0000259" key="4">
    <source>
        <dbReference type="PROSITE" id="PS01124"/>
    </source>
</evidence>
<evidence type="ECO:0000313" key="6">
    <source>
        <dbReference type="Proteomes" id="UP001595847"/>
    </source>
</evidence>
<proteinExistence type="predicted"/>
<dbReference type="Proteomes" id="UP001595847">
    <property type="component" value="Unassembled WGS sequence"/>
</dbReference>
<dbReference type="PRINTS" id="PR00032">
    <property type="entry name" value="HTHARAC"/>
</dbReference>
<organism evidence="5 6">
    <name type="scientific">Nocardiopsis sediminis</name>
    <dbReference type="NCBI Taxonomy" id="1778267"/>
    <lineage>
        <taxon>Bacteria</taxon>
        <taxon>Bacillati</taxon>
        <taxon>Actinomycetota</taxon>
        <taxon>Actinomycetes</taxon>
        <taxon>Streptosporangiales</taxon>
        <taxon>Nocardiopsidaceae</taxon>
        <taxon>Nocardiopsis</taxon>
    </lineage>
</organism>
<dbReference type="InterPro" id="IPR020449">
    <property type="entry name" value="Tscrpt_reg_AraC-type_HTH"/>
</dbReference>
<feature type="domain" description="HTH araC/xylS-type" evidence="4">
    <location>
        <begin position="217"/>
        <end position="317"/>
    </location>
</feature>
<dbReference type="RefSeq" id="WP_378531896.1">
    <property type="nucleotide sequence ID" value="NZ_JBHSBH010000007.1"/>
</dbReference>
<dbReference type="InterPro" id="IPR018062">
    <property type="entry name" value="HTH_AraC-typ_CS"/>
</dbReference>
<evidence type="ECO:0000256" key="3">
    <source>
        <dbReference type="ARBA" id="ARBA00023163"/>
    </source>
</evidence>
<accession>A0ABV8FNB2</accession>
<gene>
    <name evidence="5" type="ORF">ACFOVU_09360</name>
</gene>
<sequence>MPDGSGRSDTSAAVAMSLQAEMERFGALWRDWAEQLGTPTPAPAFTPGGTGDFRISARALTAHDAVIADVDSASLIGTHADEPHKQTEHVVMRVVRRNTWRFARPRQGEHTVPAGHFMLQLTGPPTFEDARDARATVLILPASPLSHLIGDRLIAGPASSAEMRLLVGQLHLVAQTAGELAPAGALAARNALLELVKGVLRQQGDGTEPDLGPALAQAAKDLADSRLADPDLSPSMLARELNVSVRTLHRAFAAVGDSVAGYIRRRRLEQARLELLTAPGRPSIAELAAHWQFADSSHFSRAFKNRYGLTPTEYARMAGAAGDPDPA</sequence>
<dbReference type="PANTHER" id="PTHR47893">
    <property type="entry name" value="REGULATORY PROTEIN PCHR"/>
    <property type="match status" value="1"/>
</dbReference>
<evidence type="ECO:0000256" key="2">
    <source>
        <dbReference type="ARBA" id="ARBA00023125"/>
    </source>
</evidence>
<evidence type="ECO:0000313" key="5">
    <source>
        <dbReference type="EMBL" id="MFC3996120.1"/>
    </source>
</evidence>
<dbReference type="Pfam" id="PF12833">
    <property type="entry name" value="HTH_18"/>
    <property type="match status" value="1"/>
</dbReference>
<keyword evidence="3" id="KW-0804">Transcription</keyword>
<keyword evidence="1" id="KW-0805">Transcription regulation</keyword>
<comment type="caution">
    <text evidence="5">The sequence shown here is derived from an EMBL/GenBank/DDBJ whole genome shotgun (WGS) entry which is preliminary data.</text>
</comment>
<protein>
    <submittedName>
        <fullName evidence="5">Helix-turn-helix domain-containing protein</fullName>
    </submittedName>
</protein>
<reference evidence="6" key="1">
    <citation type="journal article" date="2019" name="Int. J. Syst. Evol. Microbiol.">
        <title>The Global Catalogue of Microorganisms (GCM) 10K type strain sequencing project: providing services to taxonomists for standard genome sequencing and annotation.</title>
        <authorList>
            <consortium name="The Broad Institute Genomics Platform"/>
            <consortium name="The Broad Institute Genome Sequencing Center for Infectious Disease"/>
            <person name="Wu L."/>
            <person name="Ma J."/>
        </authorList>
    </citation>
    <scope>NUCLEOTIDE SEQUENCE [LARGE SCALE GENOMIC DNA]</scope>
    <source>
        <strain evidence="6">TBRC 1826</strain>
    </source>
</reference>
<dbReference type="Gene3D" id="1.10.10.60">
    <property type="entry name" value="Homeodomain-like"/>
    <property type="match status" value="1"/>
</dbReference>
<keyword evidence="6" id="KW-1185">Reference proteome</keyword>
<dbReference type="PROSITE" id="PS00041">
    <property type="entry name" value="HTH_ARAC_FAMILY_1"/>
    <property type="match status" value="1"/>
</dbReference>
<name>A0ABV8FNB2_9ACTN</name>
<dbReference type="SMART" id="SM00342">
    <property type="entry name" value="HTH_ARAC"/>
    <property type="match status" value="1"/>
</dbReference>
<dbReference type="PANTHER" id="PTHR47893:SF1">
    <property type="entry name" value="REGULATORY PROTEIN PCHR"/>
    <property type="match status" value="1"/>
</dbReference>
<dbReference type="EMBL" id="JBHSBH010000007">
    <property type="protein sequence ID" value="MFC3996120.1"/>
    <property type="molecule type" value="Genomic_DNA"/>
</dbReference>
<dbReference type="InterPro" id="IPR018060">
    <property type="entry name" value="HTH_AraC"/>
</dbReference>
<dbReference type="InterPro" id="IPR009057">
    <property type="entry name" value="Homeodomain-like_sf"/>
</dbReference>